<reference evidence="3" key="1">
    <citation type="journal article" date="2019" name="Int. J. Syst. Evol. Microbiol.">
        <title>The Global Catalogue of Microorganisms (GCM) 10K type strain sequencing project: providing services to taxonomists for standard genome sequencing and annotation.</title>
        <authorList>
            <consortium name="The Broad Institute Genomics Platform"/>
            <consortium name="The Broad Institute Genome Sequencing Center for Infectious Disease"/>
            <person name="Wu L."/>
            <person name="Ma J."/>
        </authorList>
    </citation>
    <scope>NUCLEOTIDE SEQUENCE [LARGE SCALE GENOMIC DNA]</scope>
    <source>
        <strain evidence="3">CECT 7706</strain>
    </source>
</reference>
<keyword evidence="3" id="KW-1185">Reference proteome</keyword>
<keyword evidence="1" id="KW-0812">Transmembrane</keyword>
<protein>
    <submittedName>
        <fullName evidence="2">Uncharacterized protein</fullName>
    </submittedName>
</protein>
<keyword evidence="1" id="KW-1133">Transmembrane helix</keyword>
<dbReference type="RefSeq" id="WP_163384832.1">
    <property type="nucleotide sequence ID" value="NZ_JAUFQS010000003.1"/>
</dbReference>
<proteinExistence type="predicted"/>
<name>A0ABT8C4N3_9BACT</name>
<gene>
    <name evidence="2" type="ORF">QWZ15_02480</name>
</gene>
<keyword evidence="1" id="KW-0472">Membrane</keyword>
<evidence type="ECO:0000313" key="3">
    <source>
        <dbReference type="Proteomes" id="UP001236663"/>
    </source>
</evidence>
<organism evidence="2 3">
    <name type="scientific">Cyclobacterium jeungdonense</name>
    <dbReference type="NCBI Taxonomy" id="708087"/>
    <lineage>
        <taxon>Bacteria</taxon>
        <taxon>Pseudomonadati</taxon>
        <taxon>Bacteroidota</taxon>
        <taxon>Cytophagia</taxon>
        <taxon>Cytophagales</taxon>
        <taxon>Cyclobacteriaceae</taxon>
        <taxon>Cyclobacterium</taxon>
    </lineage>
</organism>
<dbReference type="EMBL" id="JAUFQS010000003">
    <property type="protein sequence ID" value="MDN3686685.1"/>
    <property type="molecule type" value="Genomic_DNA"/>
</dbReference>
<evidence type="ECO:0000256" key="1">
    <source>
        <dbReference type="SAM" id="Phobius"/>
    </source>
</evidence>
<evidence type="ECO:0000313" key="2">
    <source>
        <dbReference type="EMBL" id="MDN3686685.1"/>
    </source>
</evidence>
<dbReference type="Proteomes" id="UP001236663">
    <property type="component" value="Unassembled WGS sequence"/>
</dbReference>
<comment type="caution">
    <text evidence="2">The sequence shown here is derived from an EMBL/GenBank/DDBJ whole genome shotgun (WGS) entry which is preliminary data.</text>
</comment>
<accession>A0ABT8C4N3</accession>
<feature type="transmembrane region" description="Helical" evidence="1">
    <location>
        <begin position="42"/>
        <end position="61"/>
    </location>
</feature>
<sequence>MDITKKAKGELEDRLEKIEDFIASKGIGSTYLKKAQKTQRDVNLALVLLGIVTISGLAFWMNSNDK</sequence>